<comment type="caution">
    <text evidence="3">The sequence shown here is derived from an EMBL/GenBank/DDBJ whole genome shotgun (WGS) entry which is preliminary data.</text>
</comment>
<gene>
    <name evidence="3" type="ORF">Tci_020199</name>
</gene>
<sequence>MAALRYRDAYNKVGYLLKPTESDDYHQIIDFLRASNIRYALTHDPIIFDSLVKQLWSTATLRSPELGPSAIQATIDMTPYTITEDLVRSQLQFTDDGGIDDLPIMEIYSEIDNLGYVTEGKLTFFKNKFSPQWRFLVHTILHCLSTKSGMVSNIGNAKKFLMYPRFLQVILGIETRIKRQYKVLKFFSKLFANMRLKKVKHGQSSDLNIASFSRTHETHDDPFTNMEDEPLGGSFHMSPPRSTQVPPSGQTSGDAEDLITLTALSSVVSTLVHKDHKKKMVVSDSDQEEGGKQDVDLDALLALANAAVTVDSNISLGGASDNPAASTSVPADVPTRVNIPTGSTSVSTDVPTSVAPAGVSNKGKTLMVEEDITVKERTFKQMQEDRLGEQAAKRLHDEEQAQIDRQRAELQRRRQQEVLASAMYYTEADWINIMAQVEANASLSKTLLGDDVWSIARVKSFIDDQCKAKFEKIQKAISNIHIQAFSRTLKRTGPVLEEPSSKRQKYIEAPILSVPKVPQSPVVSSSKSFGTRKKSLGRNRLTKPKSKLQELDLDADDQTFIKVVSDEDSEDEASRLWSALVDWEYYENHPVAGAGVILWGDLQVLFDSHKKDVSYPLSVKLIERMLKHKLEIDKEVVGNDMTIAEQLIRFIKNQLAAAQFAQNYRVFNSHMLHLLRVEMVIDSPWIMLILRTKELASPEQMATDAAFSRDISLICADFSSILVKIQSSRYVVSTGEVVPTSMYVVPAGNVIIVSPGRIQIVIPG</sequence>
<reference evidence="3" key="1">
    <citation type="journal article" date="2019" name="Sci. Rep.">
        <title>Draft genome of Tanacetum cinerariifolium, the natural source of mosquito coil.</title>
        <authorList>
            <person name="Yamashiro T."/>
            <person name="Shiraishi A."/>
            <person name="Satake H."/>
            <person name="Nakayama K."/>
        </authorList>
    </citation>
    <scope>NUCLEOTIDE SEQUENCE</scope>
</reference>
<organism evidence="3">
    <name type="scientific">Tanacetum cinerariifolium</name>
    <name type="common">Dalmatian daisy</name>
    <name type="synonym">Chrysanthemum cinerariifolium</name>
    <dbReference type="NCBI Taxonomy" id="118510"/>
    <lineage>
        <taxon>Eukaryota</taxon>
        <taxon>Viridiplantae</taxon>
        <taxon>Streptophyta</taxon>
        <taxon>Embryophyta</taxon>
        <taxon>Tracheophyta</taxon>
        <taxon>Spermatophyta</taxon>
        <taxon>Magnoliopsida</taxon>
        <taxon>eudicotyledons</taxon>
        <taxon>Gunneridae</taxon>
        <taxon>Pentapetalae</taxon>
        <taxon>asterids</taxon>
        <taxon>campanulids</taxon>
        <taxon>Asterales</taxon>
        <taxon>Asteraceae</taxon>
        <taxon>Asteroideae</taxon>
        <taxon>Anthemideae</taxon>
        <taxon>Anthemidinae</taxon>
        <taxon>Tanacetum</taxon>
    </lineage>
</organism>
<evidence type="ECO:0000313" key="3">
    <source>
        <dbReference type="EMBL" id="GEU48221.1"/>
    </source>
</evidence>
<name>A0A6L2KFI6_TANCI</name>
<feature type="region of interest" description="Disordered" evidence="2">
    <location>
        <begin position="218"/>
        <end position="254"/>
    </location>
</feature>
<feature type="compositionally biased region" description="Polar residues" evidence="2">
    <location>
        <begin position="240"/>
        <end position="253"/>
    </location>
</feature>
<proteinExistence type="predicted"/>
<evidence type="ECO:0000256" key="1">
    <source>
        <dbReference type="SAM" id="Coils"/>
    </source>
</evidence>
<feature type="compositionally biased region" description="Low complexity" evidence="2">
    <location>
        <begin position="340"/>
        <end position="356"/>
    </location>
</feature>
<protein>
    <recommendedName>
        <fullName evidence="4">Synaptobrevin, longin-like domain protein</fullName>
    </recommendedName>
</protein>
<dbReference type="EMBL" id="BKCJ010002387">
    <property type="protein sequence ID" value="GEU48221.1"/>
    <property type="molecule type" value="Genomic_DNA"/>
</dbReference>
<evidence type="ECO:0000256" key="2">
    <source>
        <dbReference type="SAM" id="MobiDB-lite"/>
    </source>
</evidence>
<evidence type="ECO:0008006" key="4">
    <source>
        <dbReference type="Google" id="ProtNLM"/>
    </source>
</evidence>
<feature type="coiled-coil region" evidence="1">
    <location>
        <begin position="389"/>
        <end position="416"/>
    </location>
</feature>
<keyword evidence="1" id="KW-0175">Coiled coil</keyword>
<feature type="region of interest" description="Disordered" evidence="2">
    <location>
        <begin position="315"/>
        <end position="358"/>
    </location>
</feature>
<accession>A0A6L2KFI6</accession>
<dbReference type="AlphaFoldDB" id="A0A6L2KFI6"/>